<keyword evidence="4" id="KW-0378">Hydrolase</keyword>
<dbReference type="InterPro" id="IPR035952">
    <property type="entry name" value="Rhomboid-like_sf"/>
</dbReference>
<dbReference type="GO" id="GO:0006508">
    <property type="term" value="P:proteolysis"/>
    <property type="evidence" value="ECO:0007669"/>
    <property type="project" value="UniProtKB-KW"/>
</dbReference>
<keyword evidence="5 7" id="KW-1133">Transmembrane helix</keyword>
<dbReference type="EMBL" id="JAEHOH010000026">
    <property type="protein sequence ID" value="MBK0420340.1"/>
    <property type="molecule type" value="Genomic_DNA"/>
</dbReference>
<dbReference type="Proteomes" id="UP000608530">
    <property type="component" value="Unassembled WGS sequence"/>
</dbReference>
<feature type="transmembrane region" description="Helical" evidence="7">
    <location>
        <begin position="288"/>
        <end position="308"/>
    </location>
</feature>
<dbReference type="GO" id="GO:0004252">
    <property type="term" value="F:serine-type endopeptidase activity"/>
    <property type="evidence" value="ECO:0007669"/>
    <property type="project" value="InterPro"/>
</dbReference>
<accession>A0A934QAK0</accession>
<keyword evidence="10" id="KW-1185">Reference proteome</keyword>
<name>A0A934QAK0_9MICO</name>
<dbReference type="Gene3D" id="1.20.1540.10">
    <property type="entry name" value="Rhomboid-like"/>
    <property type="match status" value="1"/>
</dbReference>
<keyword evidence="9" id="KW-0645">Protease</keyword>
<evidence type="ECO:0000256" key="3">
    <source>
        <dbReference type="ARBA" id="ARBA00022692"/>
    </source>
</evidence>
<comment type="similarity">
    <text evidence="2">Belongs to the peptidase S54 family.</text>
</comment>
<dbReference type="PANTHER" id="PTHR43731:SF14">
    <property type="entry name" value="PRESENILIN-ASSOCIATED RHOMBOID-LIKE PROTEIN, MITOCHONDRIAL"/>
    <property type="match status" value="1"/>
</dbReference>
<dbReference type="AlphaFoldDB" id="A0A934QAK0"/>
<dbReference type="SUPFAM" id="SSF144091">
    <property type="entry name" value="Rhomboid-like"/>
    <property type="match status" value="1"/>
</dbReference>
<evidence type="ECO:0000256" key="7">
    <source>
        <dbReference type="SAM" id="Phobius"/>
    </source>
</evidence>
<feature type="transmembrane region" description="Helical" evidence="7">
    <location>
        <begin position="235"/>
        <end position="252"/>
    </location>
</feature>
<evidence type="ECO:0000256" key="5">
    <source>
        <dbReference type="ARBA" id="ARBA00022989"/>
    </source>
</evidence>
<feature type="transmembrane region" description="Helical" evidence="7">
    <location>
        <begin position="87"/>
        <end position="109"/>
    </location>
</feature>
<organism evidence="9 10">
    <name type="scientific">Leucobacter chromiisoli</name>
    <dbReference type="NCBI Taxonomy" id="2796471"/>
    <lineage>
        <taxon>Bacteria</taxon>
        <taxon>Bacillati</taxon>
        <taxon>Actinomycetota</taxon>
        <taxon>Actinomycetes</taxon>
        <taxon>Micrococcales</taxon>
        <taxon>Microbacteriaceae</taxon>
        <taxon>Leucobacter</taxon>
    </lineage>
</organism>
<dbReference type="Pfam" id="PF01694">
    <property type="entry name" value="Rhomboid"/>
    <property type="match status" value="1"/>
</dbReference>
<evidence type="ECO:0000313" key="10">
    <source>
        <dbReference type="Proteomes" id="UP000608530"/>
    </source>
</evidence>
<dbReference type="PANTHER" id="PTHR43731">
    <property type="entry name" value="RHOMBOID PROTEASE"/>
    <property type="match status" value="1"/>
</dbReference>
<evidence type="ECO:0000256" key="4">
    <source>
        <dbReference type="ARBA" id="ARBA00022801"/>
    </source>
</evidence>
<evidence type="ECO:0000256" key="1">
    <source>
        <dbReference type="ARBA" id="ARBA00004141"/>
    </source>
</evidence>
<reference evidence="9" key="1">
    <citation type="submission" date="2020-12" db="EMBL/GenBank/DDBJ databases">
        <title>Leucobacter sp. CAS1, isolated from Chromium sludge.</title>
        <authorList>
            <person name="Xu Z."/>
        </authorList>
    </citation>
    <scope>NUCLEOTIDE SEQUENCE</scope>
    <source>
        <strain evidence="9">CSA1</strain>
    </source>
</reference>
<feature type="transmembrane region" description="Helical" evidence="7">
    <location>
        <begin position="206"/>
        <end position="228"/>
    </location>
</feature>
<dbReference type="InterPro" id="IPR050925">
    <property type="entry name" value="Rhomboid_protease_S54"/>
</dbReference>
<keyword evidence="6 7" id="KW-0472">Membrane</keyword>
<dbReference type="InterPro" id="IPR022764">
    <property type="entry name" value="Peptidase_S54_rhomboid_dom"/>
</dbReference>
<evidence type="ECO:0000256" key="6">
    <source>
        <dbReference type="ARBA" id="ARBA00023136"/>
    </source>
</evidence>
<dbReference type="RefSeq" id="WP_200116478.1">
    <property type="nucleotide sequence ID" value="NZ_JAEHOH010000026.1"/>
</dbReference>
<dbReference type="GO" id="GO:0016020">
    <property type="term" value="C:membrane"/>
    <property type="evidence" value="ECO:0007669"/>
    <property type="project" value="UniProtKB-SubCell"/>
</dbReference>
<comment type="caution">
    <text evidence="9">The sequence shown here is derived from an EMBL/GenBank/DDBJ whole genome shotgun (WGS) entry which is preliminary data.</text>
</comment>
<gene>
    <name evidence="9" type="ORF">JD276_15010</name>
</gene>
<feature type="transmembrane region" description="Helical" evidence="7">
    <location>
        <begin position="146"/>
        <end position="168"/>
    </location>
</feature>
<comment type="subcellular location">
    <subcellularLocation>
        <location evidence="1">Membrane</location>
        <topology evidence="1">Multi-pass membrane protein</topology>
    </subcellularLocation>
</comment>
<keyword evidence="3 7" id="KW-0812">Transmembrane</keyword>
<feature type="domain" description="Peptidase S54 rhomboid" evidence="8">
    <location>
        <begin position="138"/>
        <end position="276"/>
    </location>
</feature>
<proteinExistence type="inferred from homology"/>
<evidence type="ECO:0000313" key="9">
    <source>
        <dbReference type="EMBL" id="MBK0420340.1"/>
    </source>
</evidence>
<protein>
    <submittedName>
        <fullName evidence="9">Rhomboid family intramembrane serine protease</fullName>
    </submittedName>
</protein>
<feature type="transmembrane region" description="Helical" evidence="7">
    <location>
        <begin position="180"/>
        <end position="200"/>
    </location>
</feature>
<evidence type="ECO:0000256" key="2">
    <source>
        <dbReference type="ARBA" id="ARBA00009045"/>
    </source>
</evidence>
<feature type="transmembrane region" description="Helical" evidence="7">
    <location>
        <begin position="258"/>
        <end position="276"/>
    </location>
</feature>
<sequence>MANGSGPAYGERVEYGPQDVCYRHPRVHSFTLCQRCGRTICPECQVASPVGVLCPSCVREARPGAAQRASRAARVTGRRFAADGTPVVTYGIIAVSLVVFLAQLASHYFGADGVTAALWYAPVYSLPPELTAAGIGFEPWRLVTVMFTHSVGFLLHILFNMLALWIFGRNLEQMIGRTRFLLLYLFSGVGGALGVMFWVYADPYTIGTPTVGASGAIFGIMAATLVAFRAARVNVTSLAVLIAVNFGIGLLPGTNVSWQAHLGGMVVGALTMWLLVATRGPRRRSVQIAGLSALGILLALLTCAYLVALPI</sequence>
<evidence type="ECO:0000259" key="8">
    <source>
        <dbReference type="Pfam" id="PF01694"/>
    </source>
</evidence>